<dbReference type="EMBL" id="JARJLM010000733">
    <property type="protein sequence ID" value="MDF3840048.1"/>
    <property type="molecule type" value="Genomic_DNA"/>
</dbReference>
<keyword evidence="2" id="KW-1185">Reference proteome</keyword>
<gene>
    <name evidence="1" type="ORF">P3W85_45065</name>
</gene>
<comment type="caution">
    <text evidence="1">The sequence shown here is derived from an EMBL/GenBank/DDBJ whole genome shotgun (WGS) entry which is preliminary data.</text>
</comment>
<accession>A0ABT6B5E6</accession>
<evidence type="ECO:0000313" key="1">
    <source>
        <dbReference type="EMBL" id="MDF3840048.1"/>
    </source>
</evidence>
<evidence type="ECO:0000313" key="2">
    <source>
        <dbReference type="Proteomes" id="UP001216674"/>
    </source>
</evidence>
<dbReference type="Proteomes" id="UP001216674">
    <property type="component" value="Unassembled WGS sequence"/>
</dbReference>
<protein>
    <submittedName>
        <fullName evidence="1">PHA-granule associated protein 4</fullName>
    </submittedName>
</protein>
<reference evidence="1 2" key="1">
    <citation type="submission" date="2023-03" db="EMBL/GenBank/DDBJ databases">
        <title>Draft assemblies of triclosan tolerant bacteria isolated from returned activated sludge.</title>
        <authorList>
            <person name="Van Hamelsveld S."/>
        </authorList>
    </citation>
    <scope>NUCLEOTIDE SEQUENCE [LARGE SCALE GENOMIC DNA]</scope>
    <source>
        <strain evidence="1 2">GW210010_S58</strain>
    </source>
</reference>
<organism evidence="1 2">
    <name type="scientific">Cupriavidus basilensis</name>
    <dbReference type="NCBI Taxonomy" id="68895"/>
    <lineage>
        <taxon>Bacteria</taxon>
        <taxon>Pseudomonadati</taxon>
        <taxon>Pseudomonadota</taxon>
        <taxon>Betaproteobacteria</taxon>
        <taxon>Burkholderiales</taxon>
        <taxon>Burkholderiaceae</taxon>
        <taxon>Cupriavidus</taxon>
    </lineage>
</organism>
<proteinExistence type="predicted"/>
<name>A0ABT6B5E6_9BURK</name>
<sequence length="124" mass="14133">MRRAIALSKIEALHVIGCCEVDDLELDYPTAWRDAVELGRLGMNQGIRVTTKGTEYVLVTCPNALLAGLSLEKRTYRQRNLCCSFPKEALPHEVWKELQRKARFFGDILVDGPLTGMVFDHQWQ</sequence>